<keyword evidence="1" id="KW-0732">Signal</keyword>
<accession>A0A8S9ZST8</accession>
<comment type="caution">
    <text evidence="2">The sequence shown here is derived from an EMBL/GenBank/DDBJ whole genome shotgun (WGS) entry which is preliminary data.</text>
</comment>
<proteinExistence type="predicted"/>
<name>A0A8S9ZST8_9BILA</name>
<organism evidence="2 3">
    <name type="scientific">Meloidogyne graminicola</name>
    <dbReference type="NCBI Taxonomy" id="189291"/>
    <lineage>
        <taxon>Eukaryota</taxon>
        <taxon>Metazoa</taxon>
        <taxon>Ecdysozoa</taxon>
        <taxon>Nematoda</taxon>
        <taxon>Chromadorea</taxon>
        <taxon>Rhabditida</taxon>
        <taxon>Tylenchina</taxon>
        <taxon>Tylenchomorpha</taxon>
        <taxon>Tylenchoidea</taxon>
        <taxon>Meloidogynidae</taxon>
        <taxon>Meloidogyninae</taxon>
        <taxon>Meloidogyne</taxon>
    </lineage>
</organism>
<gene>
    <name evidence="2" type="ORF">Mgra_00003994</name>
</gene>
<feature type="signal peptide" evidence="1">
    <location>
        <begin position="1"/>
        <end position="24"/>
    </location>
</feature>
<feature type="chain" id="PRO_5035886899" description="Secreted protein" evidence="1">
    <location>
        <begin position="25"/>
        <end position="101"/>
    </location>
</feature>
<keyword evidence="3" id="KW-1185">Reference proteome</keyword>
<dbReference type="AlphaFoldDB" id="A0A8S9ZST8"/>
<evidence type="ECO:0000256" key="1">
    <source>
        <dbReference type="SAM" id="SignalP"/>
    </source>
</evidence>
<evidence type="ECO:0000313" key="2">
    <source>
        <dbReference type="EMBL" id="KAF7636598.1"/>
    </source>
</evidence>
<reference evidence="2" key="1">
    <citation type="journal article" date="2020" name="Ecol. Evol.">
        <title>Genome structure and content of the rice root-knot nematode (Meloidogyne graminicola).</title>
        <authorList>
            <person name="Phan N.T."/>
            <person name="Danchin E.G.J."/>
            <person name="Klopp C."/>
            <person name="Perfus-Barbeoch L."/>
            <person name="Kozlowski D.K."/>
            <person name="Koutsovoulos G.D."/>
            <person name="Lopez-Roques C."/>
            <person name="Bouchez O."/>
            <person name="Zahm M."/>
            <person name="Besnard G."/>
            <person name="Bellafiore S."/>
        </authorList>
    </citation>
    <scope>NUCLEOTIDE SEQUENCE</scope>
    <source>
        <strain evidence="2">VN-18</strain>
    </source>
</reference>
<evidence type="ECO:0000313" key="3">
    <source>
        <dbReference type="Proteomes" id="UP000605970"/>
    </source>
</evidence>
<dbReference type="Proteomes" id="UP000605970">
    <property type="component" value="Unassembled WGS sequence"/>
</dbReference>
<sequence length="101" mass="11961">MFLFNLQIFIIFLFFLNKQDFVYSQNLQRFPTLPTFNHPNPWNPNNWAHADNSAPKYPDNRNYYHNTLNNNSPYLSRTHNVPSRFGNGWFVQCTTKNCATG</sequence>
<dbReference type="EMBL" id="JABEBT010000028">
    <property type="protein sequence ID" value="KAF7636598.1"/>
    <property type="molecule type" value="Genomic_DNA"/>
</dbReference>
<protein>
    <recommendedName>
        <fullName evidence="4">Secreted protein</fullName>
    </recommendedName>
</protein>
<evidence type="ECO:0008006" key="4">
    <source>
        <dbReference type="Google" id="ProtNLM"/>
    </source>
</evidence>
<dbReference type="OrthoDB" id="10486594at2759"/>